<evidence type="ECO:0000313" key="5">
    <source>
        <dbReference type="EMBL" id="KZT08959.1"/>
    </source>
</evidence>
<comment type="similarity">
    <text evidence="1">Belongs to the peptidase A1 family.</text>
</comment>
<dbReference type="OrthoDB" id="2563011at2759"/>
<name>A0A165FH12_9APHY</name>
<evidence type="ECO:0000259" key="4">
    <source>
        <dbReference type="PROSITE" id="PS51767"/>
    </source>
</evidence>
<reference evidence="5 6" key="1">
    <citation type="journal article" date="2016" name="Mol. Biol. Evol.">
        <title>Comparative Genomics of Early-Diverging Mushroom-Forming Fungi Provides Insights into the Origins of Lignocellulose Decay Capabilities.</title>
        <authorList>
            <person name="Nagy L.G."/>
            <person name="Riley R."/>
            <person name="Tritt A."/>
            <person name="Adam C."/>
            <person name="Daum C."/>
            <person name="Floudas D."/>
            <person name="Sun H."/>
            <person name="Yadav J.S."/>
            <person name="Pangilinan J."/>
            <person name="Larsson K.H."/>
            <person name="Matsuura K."/>
            <person name="Barry K."/>
            <person name="Labutti K."/>
            <person name="Kuo R."/>
            <person name="Ohm R.A."/>
            <person name="Bhattacharya S.S."/>
            <person name="Shirouzu T."/>
            <person name="Yoshinaga Y."/>
            <person name="Martin F.M."/>
            <person name="Grigoriev I.V."/>
            <person name="Hibbett D.S."/>
        </authorList>
    </citation>
    <scope>NUCLEOTIDE SEQUENCE [LARGE SCALE GENOMIC DNA]</scope>
    <source>
        <strain evidence="5 6">93-53</strain>
    </source>
</reference>
<dbReference type="GO" id="GO:0004190">
    <property type="term" value="F:aspartic-type endopeptidase activity"/>
    <property type="evidence" value="ECO:0007669"/>
    <property type="project" value="InterPro"/>
</dbReference>
<dbReference type="SUPFAM" id="SSF50630">
    <property type="entry name" value="Acid proteases"/>
    <property type="match status" value="1"/>
</dbReference>
<feature type="region of interest" description="Disordered" evidence="2">
    <location>
        <begin position="465"/>
        <end position="502"/>
    </location>
</feature>
<evidence type="ECO:0000256" key="1">
    <source>
        <dbReference type="ARBA" id="ARBA00007447"/>
    </source>
</evidence>
<evidence type="ECO:0000256" key="2">
    <source>
        <dbReference type="SAM" id="MobiDB-lite"/>
    </source>
</evidence>
<dbReference type="EMBL" id="KV427613">
    <property type="protein sequence ID" value="KZT08959.1"/>
    <property type="molecule type" value="Genomic_DNA"/>
</dbReference>
<protein>
    <submittedName>
        <fullName evidence="5">Acid protease</fullName>
    </submittedName>
</protein>
<keyword evidence="5" id="KW-0645">Protease</keyword>
<dbReference type="Proteomes" id="UP000076871">
    <property type="component" value="Unassembled WGS sequence"/>
</dbReference>
<dbReference type="PANTHER" id="PTHR47966">
    <property type="entry name" value="BETA-SITE APP-CLEAVING ENZYME, ISOFORM A-RELATED"/>
    <property type="match status" value="1"/>
</dbReference>
<dbReference type="InterPro" id="IPR021109">
    <property type="entry name" value="Peptidase_aspartic_dom_sf"/>
</dbReference>
<dbReference type="PANTHER" id="PTHR47966:SF51">
    <property type="entry name" value="BETA-SITE APP-CLEAVING ENZYME, ISOFORM A-RELATED"/>
    <property type="match status" value="1"/>
</dbReference>
<keyword evidence="3" id="KW-1133">Transmembrane helix</keyword>
<feature type="transmembrane region" description="Helical" evidence="3">
    <location>
        <begin position="391"/>
        <end position="416"/>
    </location>
</feature>
<dbReference type="GeneID" id="63821109"/>
<dbReference type="InterPro" id="IPR001461">
    <property type="entry name" value="Aspartic_peptidase_A1"/>
</dbReference>
<gene>
    <name evidence="5" type="ORF">LAESUDRAFT_647935</name>
</gene>
<dbReference type="Gene3D" id="2.40.70.10">
    <property type="entry name" value="Acid Proteases"/>
    <property type="match status" value="2"/>
</dbReference>
<feature type="region of interest" description="Disordered" evidence="2">
    <location>
        <begin position="521"/>
        <end position="541"/>
    </location>
</feature>
<accession>A0A165FH12</accession>
<feature type="domain" description="Peptidase A1" evidence="4">
    <location>
        <begin position="16"/>
        <end position="380"/>
    </location>
</feature>
<dbReference type="GO" id="GO:0006508">
    <property type="term" value="P:proteolysis"/>
    <property type="evidence" value="ECO:0007669"/>
    <property type="project" value="UniProtKB-KW"/>
</dbReference>
<dbReference type="InParanoid" id="A0A165FH12"/>
<dbReference type="PROSITE" id="PS51767">
    <property type="entry name" value="PEPTIDASE_A1"/>
    <property type="match status" value="1"/>
</dbReference>
<keyword evidence="3" id="KW-0812">Transmembrane</keyword>
<sequence>MIPIPLLFDEYGRYVLGVGMSPGADEQHFNFTLSTSAGLTAVAGTGCSSCGGVKLYNESASDTAKSLDISDSLSFAASTLSGSLIKENCSLTAATSSWIYNNQTIVVAENQDNGTIVGNGVSGVIGLGTNRFSTSSESNSSSFTPNFSDSIYSQWLDEHPDVDSFQFGMDISSPVLKPTSVSSASMAASATATSSSAGTLHWLAPDTSAYNADQLTYKTVTTNSTVVYASSDSEPDWTVTLDSWKATSDNGGASYDVEFSATVDPYYTDIYFPAEQARLINDLISDSSVSSNLSSLGSQAEEWTVPCDAKFTVSFVINDQTFTLDQSVLISELSDGSCVSGIEGWTDPSVEEYLLGARFVSQVYIIFSVGRNGTDMVGFAPKISVKKGANIGAIVGGTIGGVAGVLLIAIAAFLYIRSRKDRAIVRNAETIVEEHKAANAVEPYTLGAPQASPMRSEFSYVQVGSAPGSPGLSEPLLGTQEDVAPPSYEASESAREEVGAAVGAAVRTRPEKAGYVRHTLASMQEQNEGAGMASSSANSLQ</sequence>
<evidence type="ECO:0000313" key="6">
    <source>
        <dbReference type="Proteomes" id="UP000076871"/>
    </source>
</evidence>
<proteinExistence type="inferred from homology"/>
<organism evidence="5 6">
    <name type="scientific">Laetiporus sulphureus 93-53</name>
    <dbReference type="NCBI Taxonomy" id="1314785"/>
    <lineage>
        <taxon>Eukaryota</taxon>
        <taxon>Fungi</taxon>
        <taxon>Dikarya</taxon>
        <taxon>Basidiomycota</taxon>
        <taxon>Agaricomycotina</taxon>
        <taxon>Agaricomycetes</taxon>
        <taxon>Polyporales</taxon>
        <taxon>Laetiporus</taxon>
    </lineage>
</organism>
<keyword evidence="6" id="KW-1185">Reference proteome</keyword>
<keyword evidence="3" id="KW-0472">Membrane</keyword>
<dbReference type="AlphaFoldDB" id="A0A165FH12"/>
<evidence type="ECO:0000256" key="3">
    <source>
        <dbReference type="SAM" id="Phobius"/>
    </source>
</evidence>
<dbReference type="CDD" id="cd12087">
    <property type="entry name" value="TM_EGFR-like"/>
    <property type="match status" value="1"/>
</dbReference>
<dbReference type="InterPro" id="IPR033121">
    <property type="entry name" value="PEPTIDASE_A1"/>
</dbReference>
<dbReference type="STRING" id="1314785.A0A165FH12"/>
<keyword evidence="5" id="KW-0378">Hydrolase</keyword>
<dbReference type="RefSeq" id="XP_040766699.1">
    <property type="nucleotide sequence ID" value="XM_040904079.1"/>
</dbReference>